<dbReference type="PANTHER" id="PTHR31126:SF1">
    <property type="entry name" value="TYROSINE SPECIFIC PROTEIN PHOSPHATASES DOMAIN-CONTAINING PROTEIN"/>
    <property type="match status" value="1"/>
</dbReference>
<dbReference type="Proteomes" id="UP001548713">
    <property type="component" value="Unassembled WGS sequence"/>
</dbReference>
<dbReference type="PROSITE" id="PS00383">
    <property type="entry name" value="TYR_PHOSPHATASE_1"/>
    <property type="match status" value="1"/>
</dbReference>
<dbReference type="PANTHER" id="PTHR31126">
    <property type="entry name" value="TYROSINE-PROTEIN PHOSPHATASE"/>
    <property type="match status" value="1"/>
</dbReference>
<dbReference type="InterPro" id="IPR000387">
    <property type="entry name" value="Tyr_Pase_dom"/>
</dbReference>
<proteinExistence type="inferred from homology"/>
<dbReference type="PROSITE" id="PS50056">
    <property type="entry name" value="TYR_PHOSPHATASE_2"/>
    <property type="match status" value="1"/>
</dbReference>
<keyword evidence="4" id="KW-1185">Reference proteome</keyword>
<dbReference type="InterPro" id="IPR029021">
    <property type="entry name" value="Prot-tyrosine_phosphatase-like"/>
</dbReference>
<dbReference type="RefSeq" id="WP_353984902.1">
    <property type="nucleotide sequence ID" value="NZ_JBEWLY010000020.1"/>
</dbReference>
<organism evidence="3 4">
    <name type="scientific">Novosphingobium kalidii</name>
    <dbReference type="NCBI Taxonomy" id="3230299"/>
    <lineage>
        <taxon>Bacteria</taxon>
        <taxon>Pseudomonadati</taxon>
        <taxon>Pseudomonadota</taxon>
        <taxon>Alphaproteobacteria</taxon>
        <taxon>Sphingomonadales</taxon>
        <taxon>Sphingomonadaceae</taxon>
        <taxon>Novosphingobium</taxon>
    </lineage>
</organism>
<dbReference type="EMBL" id="JBEWLY010000020">
    <property type="protein sequence ID" value="MET1756409.1"/>
    <property type="molecule type" value="Genomic_DNA"/>
</dbReference>
<reference evidence="3 4" key="1">
    <citation type="submission" date="2024-07" db="EMBL/GenBank/DDBJ databases">
        <title>Novosphingobium kalidii RD2P27.</title>
        <authorList>
            <person name="Sun J.-Q."/>
        </authorList>
    </citation>
    <scope>NUCLEOTIDE SEQUENCE [LARGE SCALE GENOMIC DNA]</scope>
    <source>
        <strain evidence="3 4">RD2P27</strain>
    </source>
</reference>
<comment type="similarity">
    <text evidence="1">Belongs to the protein-tyrosine phosphatase family.</text>
</comment>
<dbReference type="InterPro" id="IPR016130">
    <property type="entry name" value="Tyr_Pase_AS"/>
</dbReference>
<evidence type="ECO:0000259" key="2">
    <source>
        <dbReference type="PROSITE" id="PS50056"/>
    </source>
</evidence>
<dbReference type="Gene3D" id="3.90.190.10">
    <property type="entry name" value="Protein tyrosine phosphatase superfamily"/>
    <property type="match status" value="1"/>
</dbReference>
<evidence type="ECO:0000313" key="3">
    <source>
        <dbReference type="EMBL" id="MET1756409.1"/>
    </source>
</evidence>
<dbReference type="InterPro" id="IPR026893">
    <property type="entry name" value="Tyr/Ser_Pase_IphP-type"/>
</dbReference>
<dbReference type="EC" id="3.1.3.48" evidence="3"/>
<dbReference type="GO" id="GO:0004725">
    <property type="term" value="F:protein tyrosine phosphatase activity"/>
    <property type="evidence" value="ECO:0007669"/>
    <property type="project" value="UniProtKB-EC"/>
</dbReference>
<accession>A0ABV2D453</accession>
<gene>
    <name evidence="3" type="ORF">ABVV53_13245</name>
</gene>
<feature type="domain" description="Tyrosine specific protein phosphatases" evidence="2">
    <location>
        <begin position="124"/>
        <end position="159"/>
    </location>
</feature>
<dbReference type="SUPFAM" id="SSF52799">
    <property type="entry name" value="(Phosphotyrosine protein) phosphatases II"/>
    <property type="match status" value="1"/>
</dbReference>
<evidence type="ECO:0000313" key="4">
    <source>
        <dbReference type="Proteomes" id="UP001548713"/>
    </source>
</evidence>
<name>A0ABV2D453_9SPHN</name>
<keyword evidence="3" id="KW-0378">Hydrolase</keyword>
<dbReference type="Pfam" id="PF13350">
    <property type="entry name" value="Y_phosphatase3"/>
    <property type="match status" value="1"/>
</dbReference>
<comment type="caution">
    <text evidence="3">The sequence shown here is derived from an EMBL/GenBank/DDBJ whole genome shotgun (WGS) entry which is preliminary data.</text>
</comment>
<evidence type="ECO:0000256" key="1">
    <source>
        <dbReference type="ARBA" id="ARBA00009580"/>
    </source>
</evidence>
<protein>
    <submittedName>
        <fullName evidence="3">Tyrosine-protein phosphatase</fullName>
        <ecNumber evidence="3">3.1.3.48</ecNumber>
    </submittedName>
</protein>
<sequence length="255" mass="26902">MTASGTALAALNFRDLGGITVDGGRLRNGLLFRCEGPANVDASAVAALAALGIRLVIDLRSTGEYRGQAGNAGWGLRVTSCDVANDFRAQDGADWHGLGEALGGEQVRSRMLDTYRAMPGALAKHLAPLIATMAAGEMPVLIHCTAGKDRTGVLVALLLRLLGANPEAITHDYLLSCSFGAAPHNRVRVQRQLGKILNATIDEAALDAVIGVDPAYLAAAIETIDERWGSFEAYLARANVSAEQIARLRELMVEA</sequence>